<feature type="compositionally biased region" description="Low complexity" evidence="1">
    <location>
        <begin position="154"/>
        <end position="167"/>
    </location>
</feature>
<sequence length="167" mass="18568">MFYHARNPSISQSDLTVVYGNQTNIHRYPRSRDDYEDELDENIRRKRHRQYSYVDDFKEVRRGDMIVLQRMPSGLDSLNQLSVSPPNRITACQQPSATSLLVKIEVVRLASKKQEKKFMAITYEGDGAHEATATSTTSSTPSTTPASPSPSFPSPATSPTGTTTSPA</sequence>
<gene>
    <name evidence="2" type="ORF">GYMLUDRAFT_248309</name>
</gene>
<evidence type="ECO:0000313" key="2">
    <source>
        <dbReference type="EMBL" id="KIK55913.1"/>
    </source>
</evidence>
<name>A0A0D0CL87_9AGAR</name>
<dbReference type="Proteomes" id="UP000053593">
    <property type="component" value="Unassembled WGS sequence"/>
</dbReference>
<evidence type="ECO:0000256" key="1">
    <source>
        <dbReference type="SAM" id="MobiDB-lite"/>
    </source>
</evidence>
<organism evidence="2 3">
    <name type="scientific">Collybiopsis luxurians FD-317 M1</name>
    <dbReference type="NCBI Taxonomy" id="944289"/>
    <lineage>
        <taxon>Eukaryota</taxon>
        <taxon>Fungi</taxon>
        <taxon>Dikarya</taxon>
        <taxon>Basidiomycota</taxon>
        <taxon>Agaricomycotina</taxon>
        <taxon>Agaricomycetes</taxon>
        <taxon>Agaricomycetidae</taxon>
        <taxon>Agaricales</taxon>
        <taxon>Marasmiineae</taxon>
        <taxon>Omphalotaceae</taxon>
        <taxon>Collybiopsis</taxon>
        <taxon>Collybiopsis luxurians</taxon>
    </lineage>
</organism>
<dbReference type="AlphaFoldDB" id="A0A0D0CL87"/>
<protein>
    <submittedName>
        <fullName evidence="2">Uncharacterized protein</fullName>
    </submittedName>
</protein>
<keyword evidence="3" id="KW-1185">Reference proteome</keyword>
<evidence type="ECO:0000313" key="3">
    <source>
        <dbReference type="Proteomes" id="UP000053593"/>
    </source>
</evidence>
<reference evidence="2 3" key="1">
    <citation type="submission" date="2014-04" db="EMBL/GenBank/DDBJ databases">
        <title>Evolutionary Origins and Diversification of the Mycorrhizal Mutualists.</title>
        <authorList>
            <consortium name="DOE Joint Genome Institute"/>
            <consortium name="Mycorrhizal Genomics Consortium"/>
            <person name="Kohler A."/>
            <person name="Kuo A."/>
            <person name="Nagy L.G."/>
            <person name="Floudas D."/>
            <person name="Copeland A."/>
            <person name="Barry K.W."/>
            <person name="Cichocki N."/>
            <person name="Veneault-Fourrey C."/>
            <person name="LaButti K."/>
            <person name="Lindquist E.A."/>
            <person name="Lipzen A."/>
            <person name="Lundell T."/>
            <person name="Morin E."/>
            <person name="Murat C."/>
            <person name="Riley R."/>
            <person name="Ohm R."/>
            <person name="Sun H."/>
            <person name="Tunlid A."/>
            <person name="Henrissat B."/>
            <person name="Grigoriev I.V."/>
            <person name="Hibbett D.S."/>
            <person name="Martin F."/>
        </authorList>
    </citation>
    <scope>NUCLEOTIDE SEQUENCE [LARGE SCALE GENOMIC DNA]</scope>
    <source>
        <strain evidence="2 3">FD-317 M1</strain>
    </source>
</reference>
<feature type="compositionally biased region" description="Low complexity" evidence="1">
    <location>
        <begin position="131"/>
        <end position="146"/>
    </location>
</feature>
<dbReference type="HOGENOM" id="CLU_098724_1_0_1"/>
<proteinExistence type="predicted"/>
<dbReference type="EMBL" id="KN834802">
    <property type="protein sequence ID" value="KIK55913.1"/>
    <property type="molecule type" value="Genomic_DNA"/>
</dbReference>
<feature type="region of interest" description="Disordered" evidence="1">
    <location>
        <begin position="124"/>
        <end position="167"/>
    </location>
</feature>
<accession>A0A0D0CL87</accession>